<keyword evidence="1" id="KW-0378">Hydrolase</keyword>
<sequence length="446" mass="48912">MKIKFLGAAGTVTGSGYLVTSNSGQQLLVDLGMFQGPPQVEDLNYQPLELDARMLSGVILTHAHLDHCGRLPILERLGFSSDIFMTAPTSELTHLTLLDSAKIAAEDHPQDVLYDQNNVRSLFNRFKTVSYDHPFILGDFQVIFRDAGHILGSASIELAVDGQTLVFSGDLGNTPEDLTKPTQFIRSADVVVMESTYGGRTHPEGEASDLIRAEINAVEKTGGVLLIPAFSLERTQELLHIISHLKSKNLVRPQLMVYMDSPMAQKATSIYKRYQSFMNNEIKKDFQASDPFNFPGLVVVESRQESMSLDHSGGPKVIIAGGGMMTGGRIVGHAKTFLSRDSTRLTIVGYQGEGTLGRELAFGAKEVVIDGDKVPVKATITDIQVMSSHADENQLVNWLRQISGVRKLILTHGEDVPRRDLAEKITKTLNLSDISLPDLNQELEIG</sequence>
<accession>A0A1F4ZTN2</accession>
<dbReference type="SMART" id="SM00849">
    <property type="entry name" value="Lactamase_B"/>
    <property type="match status" value="1"/>
</dbReference>
<dbReference type="Gene3D" id="3.60.15.10">
    <property type="entry name" value="Ribonuclease Z/Hydroxyacylglutathione hydrolase-like"/>
    <property type="match status" value="1"/>
</dbReference>
<dbReference type="SMART" id="SM01027">
    <property type="entry name" value="Beta-Casp"/>
    <property type="match status" value="1"/>
</dbReference>
<dbReference type="GO" id="GO:0004521">
    <property type="term" value="F:RNA endonuclease activity"/>
    <property type="evidence" value="ECO:0007669"/>
    <property type="project" value="TreeGrafter"/>
</dbReference>
<evidence type="ECO:0008006" key="6">
    <source>
        <dbReference type="Google" id="ProtNLM"/>
    </source>
</evidence>
<evidence type="ECO:0000313" key="5">
    <source>
        <dbReference type="Proteomes" id="UP000176424"/>
    </source>
</evidence>
<proteinExistence type="predicted"/>
<dbReference type="Proteomes" id="UP000176424">
    <property type="component" value="Unassembled WGS sequence"/>
</dbReference>
<evidence type="ECO:0000313" key="4">
    <source>
        <dbReference type="EMBL" id="OGD09745.1"/>
    </source>
</evidence>
<evidence type="ECO:0000259" key="2">
    <source>
        <dbReference type="SMART" id="SM00849"/>
    </source>
</evidence>
<dbReference type="InterPro" id="IPR022712">
    <property type="entry name" value="Beta_Casp"/>
</dbReference>
<reference evidence="4 5" key="1">
    <citation type="journal article" date="2016" name="Nat. Commun.">
        <title>Thousands of microbial genomes shed light on interconnected biogeochemical processes in an aquifer system.</title>
        <authorList>
            <person name="Anantharaman K."/>
            <person name="Brown C.T."/>
            <person name="Hug L.A."/>
            <person name="Sharon I."/>
            <person name="Castelle C.J."/>
            <person name="Probst A.J."/>
            <person name="Thomas B.C."/>
            <person name="Singh A."/>
            <person name="Wilkins M.J."/>
            <person name="Karaoz U."/>
            <person name="Brodie E.L."/>
            <person name="Williams K.H."/>
            <person name="Hubbard S.S."/>
            <person name="Banfield J.F."/>
        </authorList>
    </citation>
    <scope>NUCLEOTIDE SEQUENCE [LARGE SCALE GENOMIC DNA]</scope>
</reference>
<feature type="domain" description="Beta-Casp" evidence="3">
    <location>
        <begin position="235"/>
        <end position="360"/>
    </location>
</feature>
<organism evidence="4 5">
    <name type="scientific">Candidatus Amesbacteria bacterium RIFOXYB1_FULL_44_23</name>
    <dbReference type="NCBI Taxonomy" id="1797263"/>
    <lineage>
        <taxon>Bacteria</taxon>
        <taxon>Candidatus Amesiibacteriota</taxon>
    </lineage>
</organism>
<dbReference type="EMBL" id="MEXR01000024">
    <property type="protein sequence ID" value="OGD09745.1"/>
    <property type="molecule type" value="Genomic_DNA"/>
</dbReference>
<dbReference type="InterPro" id="IPR050698">
    <property type="entry name" value="MBL"/>
</dbReference>
<dbReference type="PANTHER" id="PTHR11203">
    <property type="entry name" value="CLEAVAGE AND POLYADENYLATION SPECIFICITY FACTOR FAMILY MEMBER"/>
    <property type="match status" value="1"/>
</dbReference>
<feature type="domain" description="Metallo-beta-lactamase" evidence="2">
    <location>
        <begin position="13"/>
        <end position="202"/>
    </location>
</feature>
<gene>
    <name evidence="4" type="ORF">A2397_01135</name>
</gene>
<evidence type="ECO:0000259" key="3">
    <source>
        <dbReference type="SMART" id="SM01027"/>
    </source>
</evidence>
<dbReference type="Pfam" id="PF07521">
    <property type="entry name" value="RMMBL"/>
    <property type="match status" value="1"/>
</dbReference>
<dbReference type="GO" id="GO:0016787">
    <property type="term" value="F:hydrolase activity"/>
    <property type="evidence" value="ECO:0007669"/>
    <property type="project" value="UniProtKB-KW"/>
</dbReference>
<dbReference type="STRING" id="1797263.A2397_01135"/>
<name>A0A1F4ZTN2_9BACT</name>
<dbReference type="CDD" id="cd16295">
    <property type="entry name" value="TTHA0252-CPSF-like_MBL-fold"/>
    <property type="match status" value="1"/>
</dbReference>
<dbReference type="InterPro" id="IPR011108">
    <property type="entry name" value="RMMBL"/>
</dbReference>
<evidence type="ECO:0000256" key="1">
    <source>
        <dbReference type="ARBA" id="ARBA00022801"/>
    </source>
</evidence>
<dbReference type="AlphaFoldDB" id="A0A1F4ZTN2"/>
<protein>
    <recommendedName>
        <fullName evidence="6">MBL fold metallo-hydrolase</fullName>
    </recommendedName>
</protein>
<dbReference type="PANTHER" id="PTHR11203:SF37">
    <property type="entry name" value="INTEGRATOR COMPLEX SUBUNIT 11"/>
    <property type="match status" value="1"/>
</dbReference>
<dbReference type="InterPro" id="IPR001279">
    <property type="entry name" value="Metallo-B-lactamas"/>
</dbReference>
<comment type="caution">
    <text evidence="4">The sequence shown here is derived from an EMBL/GenBank/DDBJ whole genome shotgun (WGS) entry which is preliminary data.</text>
</comment>
<dbReference type="SUPFAM" id="SSF56281">
    <property type="entry name" value="Metallo-hydrolase/oxidoreductase"/>
    <property type="match status" value="1"/>
</dbReference>
<dbReference type="Gene3D" id="3.40.50.10890">
    <property type="match status" value="1"/>
</dbReference>
<dbReference type="Pfam" id="PF10996">
    <property type="entry name" value="Beta-Casp"/>
    <property type="match status" value="1"/>
</dbReference>
<dbReference type="InterPro" id="IPR036866">
    <property type="entry name" value="RibonucZ/Hydroxyglut_hydro"/>
</dbReference>
<dbReference type="Pfam" id="PF00753">
    <property type="entry name" value="Lactamase_B"/>
    <property type="match status" value="1"/>
</dbReference>